<dbReference type="InterPro" id="IPR018392">
    <property type="entry name" value="LysM"/>
</dbReference>
<proteinExistence type="predicted"/>
<dbReference type="InterPro" id="IPR036779">
    <property type="entry name" value="LysM_dom_sf"/>
</dbReference>
<dbReference type="EMBL" id="JACNFK010000035">
    <property type="protein sequence ID" value="MBC8520244.1"/>
    <property type="molecule type" value="Genomic_DNA"/>
</dbReference>
<dbReference type="PANTHER" id="PTHR34700">
    <property type="entry name" value="POTASSIUM BINDING PROTEIN KBP"/>
    <property type="match status" value="1"/>
</dbReference>
<gene>
    <name evidence="3" type="ORF">H8D24_07550</name>
</gene>
<feature type="signal peptide" evidence="1">
    <location>
        <begin position="1"/>
        <end position="23"/>
    </location>
</feature>
<evidence type="ECO:0000259" key="2">
    <source>
        <dbReference type="PROSITE" id="PS51782"/>
    </source>
</evidence>
<name>A0A8J6TNU5_9GAMM</name>
<evidence type="ECO:0000256" key="1">
    <source>
        <dbReference type="SAM" id="SignalP"/>
    </source>
</evidence>
<protein>
    <submittedName>
        <fullName evidence="3">LysM peptidoglycan-binding domain-containing protein</fullName>
    </submittedName>
</protein>
<organism evidence="3 4">
    <name type="scientific">Candidatus Thiopontia autotrophica</name>
    <dbReference type="NCBI Taxonomy" id="2841688"/>
    <lineage>
        <taxon>Bacteria</taxon>
        <taxon>Pseudomonadati</taxon>
        <taxon>Pseudomonadota</taxon>
        <taxon>Gammaproteobacteria</taxon>
        <taxon>Candidatus Thiopontia</taxon>
    </lineage>
</organism>
<reference evidence="3 4" key="1">
    <citation type="submission" date="2020-08" db="EMBL/GenBank/DDBJ databases">
        <title>Bridging the membrane lipid divide: bacteria of the FCB group superphylum have the potential to synthesize archaeal ether lipids.</title>
        <authorList>
            <person name="Villanueva L."/>
            <person name="Von Meijenfeldt F.A.B."/>
            <person name="Westbye A.B."/>
            <person name="Yadav S."/>
            <person name="Hopmans E.C."/>
            <person name="Dutilh B.E."/>
            <person name="Sinninghe Damste J.S."/>
        </authorList>
    </citation>
    <scope>NUCLEOTIDE SEQUENCE [LARGE SCALE GENOMIC DNA]</scope>
    <source>
        <strain evidence="3">NIOZ-UU100</strain>
    </source>
</reference>
<comment type="caution">
    <text evidence="3">The sequence shown here is derived from an EMBL/GenBank/DDBJ whole genome shotgun (WGS) entry which is preliminary data.</text>
</comment>
<feature type="domain" description="LysM" evidence="2">
    <location>
        <begin position="124"/>
        <end position="175"/>
    </location>
</feature>
<dbReference type="Proteomes" id="UP000654401">
    <property type="component" value="Unassembled WGS sequence"/>
</dbReference>
<dbReference type="Gene3D" id="3.10.350.10">
    <property type="entry name" value="LysM domain"/>
    <property type="match status" value="1"/>
</dbReference>
<feature type="chain" id="PRO_5035306461" evidence="1">
    <location>
        <begin position="24"/>
        <end position="215"/>
    </location>
</feature>
<keyword evidence="1" id="KW-0732">Signal</keyword>
<dbReference type="CDD" id="cd00118">
    <property type="entry name" value="LysM"/>
    <property type="match status" value="1"/>
</dbReference>
<dbReference type="SMART" id="SM00257">
    <property type="entry name" value="LysM"/>
    <property type="match status" value="1"/>
</dbReference>
<dbReference type="PROSITE" id="PS51782">
    <property type="entry name" value="LYSM"/>
    <property type="match status" value="1"/>
</dbReference>
<dbReference type="PANTHER" id="PTHR34700:SF4">
    <property type="entry name" value="PHAGE-LIKE ELEMENT PBSX PROTEIN XKDP"/>
    <property type="match status" value="1"/>
</dbReference>
<dbReference type="InterPro" id="IPR052196">
    <property type="entry name" value="Bact_Kbp"/>
</dbReference>
<sequence length="215" mass="23345">MKKVNYTALFALPALLFSAVIEAGSFEGYLIDGYGVIVRTPYGDCIHTGFWDKSYAQPECDEILEIRSKYAIAVDAAEKAGLPAPEKPVEIVDIETAKIEELKPTASVEVGLPRSADIPNPSISEIEVVEGDSLWGIASNEKVYGDAALWPLLLCANREQIIDADLIYAGQVLAIPHDITEEAQQAAIGHADNRGDWELGEVEDSDLEYLALHCG</sequence>
<evidence type="ECO:0000313" key="4">
    <source>
        <dbReference type="Proteomes" id="UP000654401"/>
    </source>
</evidence>
<evidence type="ECO:0000313" key="3">
    <source>
        <dbReference type="EMBL" id="MBC8520244.1"/>
    </source>
</evidence>
<dbReference type="AlphaFoldDB" id="A0A8J6TNU5"/>
<accession>A0A8J6TNU5</accession>